<keyword evidence="1" id="KW-1003">Cell membrane</keyword>
<keyword evidence="10" id="KW-1133">Transmembrane helix</keyword>
<evidence type="ECO:0000256" key="9">
    <source>
        <dbReference type="ARBA" id="ARBA00023316"/>
    </source>
</evidence>
<dbReference type="Pfam" id="PF04101">
    <property type="entry name" value="Glyco_tran_28_C"/>
    <property type="match status" value="1"/>
</dbReference>
<dbReference type="HAMAP" id="MF_00033">
    <property type="entry name" value="MurG"/>
    <property type="match status" value="1"/>
</dbReference>
<evidence type="ECO:0000256" key="10">
    <source>
        <dbReference type="SAM" id="Phobius"/>
    </source>
</evidence>
<evidence type="ECO:0000256" key="1">
    <source>
        <dbReference type="ARBA" id="ARBA00022475"/>
    </source>
</evidence>
<keyword evidence="2" id="KW-0132">Cell division</keyword>
<evidence type="ECO:0000256" key="6">
    <source>
        <dbReference type="ARBA" id="ARBA00022984"/>
    </source>
</evidence>
<dbReference type="CDD" id="cd03785">
    <property type="entry name" value="GT28_MurG"/>
    <property type="match status" value="1"/>
</dbReference>
<dbReference type="InterPro" id="IPR006009">
    <property type="entry name" value="GlcNAc_MurG"/>
</dbReference>
<protein>
    <submittedName>
        <fullName evidence="13">Unannotated protein</fullName>
    </submittedName>
</protein>
<evidence type="ECO:0000313" key="14">
    <source>
        <dbReference type="EMBL" id="CAB5065923.1"/>
    </source>
</evidence>
<dbReference type="GO" id="GO:0071555">
    <property type="term" value="P:cell wall organization"/>
    <property type="evidence" value="ECO:0007669"/>
    <property type="project" value="UniProtKB-KW"/>
</dbReference>
<evidence type="ECO:0000256" key="3">
    <source>
        <dbReference type="ARBA" id="ARBA00022676"/>
    </source>
</evidence>
<evidence type="ECO:0000256" key="2">
    <source>
        <dbReference type="ARBA" id="ARBA00022618"/>
    </source>
</evidence>
<keyword evidence="4" id="KW-0808">Transferase</keyword>
<dbReference type="SUPFAM" id="SSF53756">
    <property type="entry name" value="UDP-Glycosyltransferase/glycogen phosphorylase"/>
    <property type="match status" value="1"/>
</dbReference>
<evidence type="ECO:0000313" key="13">
    <source>
        <dbReference type="EMBL" id="CAB4713556.1"/>
    </source>
</evidence>
<name>A0A6J6QRX8_9ZZZZ</name>
<dbReference type="GO" id="GO:0005975">
    <property type="term" value="P:carbohydrate metabolic process"/>
    <property type="evidence" value="ECO:0007669"/>
    <property type="project" value="InterPro"/>
</dbReference>
<evidence type="ECO:0000259" key="12">
    <source>
        <dbReference type="Pfam" id="PF04101"/>
    </source>
</evidence>
<dbReference type="EMBL" id="CAEZXS010000241">
    <property type="protein sequence ID" value="CAB4713556.1"/>
    <property type="molecule type" value="Genomic_DNA"/>
</dbReference>
<feature type="domain" description="Glycosyl transferase family 28 C-terminal" evidence="12">
    <location>
        <begin position="203"/>
        <end position="368"/>
    </location>
</feature>
<organism evidence="13">
    <name type="scientific">freshwater metagenome</name>
    <dbReference type="NCBI Taxonomy" id="449393"/>
    <lineage>
        <taxon>unclassified sequences</taxon>
        <taxon>metagenomes</taxon>
        <taxon>ecological metagenomes</taxon>
    </lineage>
</organism>
<dbReference type="PANTHER" id="PTHR21015">
    <property type="entry name" value="UDP-N-ACETYLGLUCOSAMINE--N-ACETYLMURAMYL-(PENTAPEPTIDE) PYROPHOSPHORYL-UNDECAPRENOL N-ACETYLGLUCOSAMINE TRANSFERASE 1"/>
    <property type="match status" value="1"/>
</dbReference>
<dbReference type="PANTHER" id="PTHR21015:SF22">
    <property type="entry name" value="GLYCOSYLTRANSFERASE"/>
    <property type="match status" value="1"/>
</dbReference>
<keyword evidence="10" id="KW-0812">Transmembrane</keyword>
<keyword evidence="9" id="KW-0961">Cell wall biogenesis/degradation</keyword>
<keyword evidence="3" id="KW-0328">Glycosyltransferase</keyword>
<dbReference type="AlphaFoldDB" id="A0A6J6QRX8"/>
<keyword evidence="8" id="KW-0131">Cell cycle</keyword>
<dbReference type="GO" id="GO:0050511">
    <property type="term" value="F:undecaprenyldiphospho-muramoylpentapeptide beta-N-acetylglucosaminyltransferase activity"/>
    <property type="evidence" value="ECO:0007669"/>
    <property type="project" value="InterPro"/>
</dbReference>
<keyword evidence="5" id="KW-0133">Cell shape</keyword>
<proteinExistence type="inferred from homology"/>
<dbReference type="Pfam" id="PF03033">
    <property type="entry name" value="Glyco_transf_28"/>
    <property type="match status" value="1"/>
</dbReference>
<dbReference type="GO" id="GO:0009252">
    <property type="term" value="P:peptidoglycan biosynthetic process"/>
    <property type="evidence" value="ECO:0007669"/>
    <property type="project" value="UniProtKB-KW"/>
</dbReference>
<feature type="domain" description="Glycosyltransferase family 28 N-terminal" evidence="11">
    <location>
        <begin position="17"/>
        <end position="156"/>
    </location>
</feature>
<evidence type="ECO:0000259" key="11">
    <source>
        <dbReference type="Pfam" id="PF03033"/>
    </source>
</evidence>
<keyword evidence="7 10" id="KW-0472">Membrane</keyword>
<dbReference type="InterPro" id="IPR007235">
    <property type="entry name" value="Glyco_trans_28_C"/>
</dbReference>
<evidence type="ECO:0000256" key="7">
    <source>
        <dbReference type="ARBA" id="ARBA00023136"/>
    </source>
</evidence>
<accession>A0A6J6QRX8</accession>
<sequence length="385" mass="40580">MAGSANSSASARPTWAVIAGGGTAGHVVPGIAVAKALVERGHAPDSLHFVGAERGIEASLVPESGFEITLLPGRGIQRKLTLENIAAIWGITQAVMQSIFLIRKRRPAVVLALGGFASVACSLAAILWRVPLIVADQNARAGASNRLVARWAKACAVPFKETDLPRAVVTGNPVREEMLQVGADRQQRAARVTLGLPTDRTVIVAFAGSLGSRRLNEAVYGAVKKWSDRSDLAIHHVIGARDFDLRPELEPTDLIYQSVRYEDRMDLVLAAADLAICRSGGTTVAELAVVGLGSILVPLPIATRDHQTANAQPLMAAGAAVMVADAEFDADRLVLETDALMAANSGTSKLAEMGRAAGTLAHPEAADRVADLLETWARPRKGTQP</sequence>
<dbReference type="GO" id="GO:0008360">
    <property type="term" value="P:regulation of cell shape"/>
    <property type="evidence" value="ECO:0007669"/>
    <property type="project" value="UniProtKB-KW"/>
</dbReference>
<keyword evidence="6" id="KW-0573">Peptidoglycan synthesis</keyword>
<dbReference type="InterPro" id="IPR004276">
    <property type="entry name" value="GlycoTrans_28_N"/>
</dbReference>
<evidence type="ECO:0000256" key="8">
    <source>
        <dbReference type="ARBA" id="ARBA00023306"/>
    </source>
</evidence>
<evidence type="ECO:0000256" key="5">
    <source>
        <dbReference type="ARBA" id="ARBA00022960"/>
    </source>
</evidence>
<dbReference type="GO" id="GO:0051301">
    <property type="term" value="P:cell division"/>
    <property type="evidence" value="ECO:0007669"/>
    <property type="project" value="UniProtKB-KW"/>
</dbReference>
<reference evidence="13" key="1">
    <citation type="submission" date="2020-05" db="EMBL/GenBank/DDBJ databases">
        <authorList>
            <person name="Chiriac C."/>
            <person name="Salcher M."/>
            <person name="Ghai R."/>
            <person name="Kavagutti S V."/>
        </authorList>
    </citation>
    <scope>NUCLEOTIDE SEQUENCE</scope>
</reference>
<dbReference type="EMBL" id="CAFBQW010000079">
    <property type="protein sequence ID" value="CAB5065923.1"/>
    <property type="molecule type" value="Genomic_DNA"/>
</dbReference>
<dbReference type="Gene3D" id="3.40.50.2000">
    <property type="entry name" value="Glycogen Phosphorylase B"/>
    <property type="match status" value="2"/>
</dbReference>
<gene>
    <name evidence="13" type="ORF">UFOPK2582_01552</name>
    <name evidence="14" type="ORF">UFOPK4354_00848</name>
</gene>
<feature type="transmembrane region" description="Helical" evidence="10">
    <location>
        <begin position="108"/>
        <end position="128"/>
    </location>
</feature>
<evidence type="ECO:0000256" key="4">
    <source>
        <dbReference type="ARBA" id="ARBA00022679"/>
    </source>
</evidence>